<keyword evidence="3" id="KW-1185">Reference proteome</keyword>
<evidence type="ECO:0000256" key="1">
    <source>
        <dbReference type="SAM" id="SignalP"/>
    </source>
</evidence>
<feature type="chain" id="PRO_5001492195" description="PAN-3 domain-containing protein" evidence="1">
    <location>
        <begin position="23"/>
        <end position="69"/>
    </location>
</feature>
<dbReference type="OrthoDB" id="10406537at2759"/>
<protein>
    <recommendedName>
        <fullName evidence="4">PAN-3 domain-containing protein</fullName>
    </recommendedName>
</protein>
<name>A0A016WZE5_9BILA</name>
<dbReference type="Proteomes" id="UP000024635">
    <property type="component" value="Unassembled WGS sequence"/>
</dbReference>
<keyword evidence="1" id="KW-0732">Signal</keyword>
<evidence type="ECO:0000313" key="3">
    <source>
        <dbReference type="Proteomes" id="UP000024635"/>
    </source>
</evidence>
<dbReference type="EMBL" id="JARK01000044">
    <property type="protein sequence ID" value="EYC44966.1"/>
    <property type="molecule type" value="Genomic_DNA"/>
</dbReference>
<gene>
    <name evidence="2" type="primary">Acey_s0444.g1569</name>
    <name evidence="2" type="ORF">Y032_0444g1569</name>
</gene>
<evidence type="ECO:0000313" key="2">
    <source>
        <dbReference type="EMBL" id="EYC44966.1"/>
    </source>
</evidence>
<feature type="signal peptide" evidence="1">
    <location>
        <begin position="1"/>
        <end position="22"/>
    </location>
</feature>
<dbReference type="AlphaFoldDB" id="A0A016WZE5"/>
<accession>A0A016WZE5</accession>
<proteinExistence type="predicted"/>
<organism evidence="2 3">
    <name type="scientific">Ancylostoma ceylanicum</name>
    <dbReference type="NCBI Taxonomy" id="53326"/>
    <lineage>
        <taxon>Eukaryota</taxon>
        <taxon>Metazoa</taxon>
        <taxon>Ecdysozoa</taxon>
        <taxon>Nematoda</taxon>
        <taxon>Chromadorea</taxon>
        <taxon>Rhabditida</taxon>
        <taxon>Rhabditina</taxon>
        <taxon>Rhabditomorpha</taxon>
        <taxon>Strongyloidea</taxon>
        <taxon>Ancylostomatidae</taxon>
        <taxon>Ancylostomatinae</taxon>
        <taxon>Ancylostoma</taxon>
    </lineage>
</organism>
<reference evidence="3" key="1">
    <citation type="journal article" date="2015" name="Nat. Genet.">
        <title>The genome and transcriptome of the zoonotic hookworm Ancylostoma ceylanicum identify infection-specific gene families.</title>
        <authorList>
            <person name="Schwarz E.M."/>
            <person name="Hu Y."/>
            <person name="Antoshechkin I."/>
            <person name="Miller M.M."/>
            <person name="Sternberg P.W."/>
            <person name="Aroian R.V."/>
        </authorList>
    </citation>
    <scope>NUCLEOTIDE SEQUENCE</scope>
    <source>
        <strain evidence="3">HY135</strain>
    </source>
</reference>
<sequence>MQGKRNDFRWLALYVLFSEISASATCTFSKTNDVPAAYFMYQMIIDNEDTCILACYEEPYCTFVEYNGV</sequence>
<evidence type="ECO:0008006" key="4">
    <source>
        <dbReference type="Google" id="ProtNLM"/>
    </source>
</evidence>
<comment type="caution">
    <text evidence="2">The sequence shown here is derived from an EMBL/GenBank/DDBJ whole genome shotgun (WGS) entry which is preliminary data.</text>
</comment>